<dbReference type="EMBL" id="CP093379">
    <property type="protein sequence ID" value="UNM96846.1"/>
    <property type="molecule type" value="Genomic_DNA"/>
</dbReference>
<keyword evidence="7 9" id="KW-0472">Membrane</keyword>
<feature type="transmembrane region" description="Helical" evidence="9">
    <location>
        <begin position="6"/>
        <end position="28"/>
    </location>
</feature>
<evidence type="ECO:0000256" key="7">
    <source>
        <dbReference type="ARBA" id="ARBA00023136"/>
    </source>
</evidence>
<dbReference type="InterPro" id="IPR052157">
    <property type="entry name" value="BCAA_transport_permease"/>
</dbReference>
<keyword evidence="6 9" id="KW-1133">Transmembrane helix</keyword>
<feature type="transmembrane region" description="Helical" evidence="9">
    <location>
        <begin position="35"/>
        <end position="52"/>
    </location>
</feature>
<evidence type="ECO:0000313" key="10">
    <source>
        <dbReference type="EMBL" id="UNM96846.1"/>
    </source>
</evidence>
<evidence type="ECO:0000256" key="8">
    <source>
        <dbReference type="ARBA" id="ARBA00037998"/>
    </source>
</evidence>
<keyword evidence="2" id="KW-0813">Transport</keyword>
<feature type="transmembrane region" description="Helical" evidence="9">
    <location>
        <begin position="64"/>
        <end position="84"/>
    </location>
</feature>
<feature type="transmembrane region" description="Helical" evidence="9">
    <location>
        <begin position="142"/>
        <end position="159"/>
    </location>
</feature>
<keyword evidence="4 9" id="KW-0812">Transmembrane</keyword>
<name>A0ABY3X509_9GAMM</name>
<dbReference type="RefSeq" id="WP_242151232.1">
    <property type="nucleotide sequence ID" value="NZ_CP093379.1"/>
</dbReference>
<dbReference type="Pfam" id="PF02653">
    <property type="entry name" value="BPD_transp_2"/>
    <property type="match status" value="1"/>
</dbReference>
<dbReference type="Proteomes" id="UP000829542">
    <property type="component" value="Chromosome"/>
</dbReference>
<dbReference type="PANTHER" id="PTHR11795:SF445">
    <property type="entry name" value="AMINO ACID ABC TRANSPORTER PERMEASE PROTEIN"/>
    <property type="match status" value="1"/>
</dbReference>
<comment type="similarity">
    <text evidence="8">Belongs to the binding-protein-dependent transport system permease family. LivHM subfamily.</text>
</comment>
<evidence type="ECO:0000256" key="4">
    <source>
        <dbReference type="ARBA" id="ARBA00022692"/>
    </source>
</evidence>
<dbReference type="PANTHER" id="PTHR11795">
    <property type="entry name" value="BRANCHED-CHAIN AMINO ACID TRANSPORT SYSTEM PERMEASE PROTEIN LIVH"/>
    <property type="match status" value="1"/>
</dbReference>
<feature type="transmembrane region" description="Helical" evidence="9">
    <location>
        <begin position="96"/>
        <end position="114"/>
    </location>
</feature>
<evidence type="ECO:0000256" key="2">
    <source>
        <dbReference type="ARBA" id="ARBA00022448"/>
    </source>
</evidence>
<dbReference type="InterPro" id="IPR001851">
    <property type="entry name" value="ABC_transp_permease"/>
</dbReference>
<feature type="transmembrane region" description="Helical" evidence="9">
    <location>
        <begin position="225"/>
        <end position="250"/>
    </location>
</feature>
<keyword evidence="3" id="KW-1003">Cell membrane</keyword>
<evidence type="ECO:0000256" key="9">
    <source>
        <dbReference type="SAM" id="Phobius"/>
    </source>
</evidence>
<keyword evidence="5" id="KW-0029">Amino-acid transport</keyword>
<keyword evidence="11" id="KW-1185">Reference proteome</keyword>
<evidence type="ECO:0000313" key="11">
    <source>
        <dbReference type="Proteomes" id="UP000829542"/>
    </source>
</evidence>
<comment type="subcellular location">
    <subcellularLocation>
        <location evidence="1">Cell inner membrane</location>
        <topology evidence="1">Multi-pass membrane protein</topology>
    </subcellularLocation>
</comment>
<gene>
    <name evidence="10" type="ORF">MMG00_03040</name>
</gene>
<evidence type="ECO:0000256" key="5">
    <source>
        <dbReference type="ARBA" id="ARBA00022970"/>
    </source>
</evidence>
<accession>A0ABY3X509</accession>
<sequence>MFELILQALFSGVLLGGSYALIALGLAIVFGNMKIVNLAHGELVLLAAYLAYASETILGAHPLLAIPLAMIVVCGLSVVIYLLVNLIKSDRELNSLLLTYGCAIVLTNGILLIWKSDVHSSANAWFQDALVIGNLFSMNSEWVFFLISIVLLLVGAWWLKKSWYGRAVRAVSNNRDAAKLMGINPRVTEIVSFIIAGVLASFAGVALFSTSFIQPEIGNSLTIKAFIITVLAGIGSIHGVLLAAILLGVVESLTITLFSSSLQELTGMGLFLLVLFVMPNGLFGGKRRMA</sequence>
<feature type="transmembrane region" description="Helical" evidence="9">
    <location>
        <begin position="262"/>
        <end position="283"/>
    </location>
</feature>
<proteinExistence type="inferred from homology"/>
<protein>
    <submittedName>
        <fullName evidence="10">Branched-chain amino acid ABC transporter permease</fullName>
    </submittedName>
</protein>
<feature type="transmembrane region" description="Helical" evidence="9">
    <location>
        <begin position="190"/>
        <end position="213"/>
    </location>
</feature>
<organism evidence="10 11">
    <name type="scientific">Ignatzschineria rhizosphaerae</name>
    <dbReference type="NCBI Taxonomy" id="2923279"/>
    <lineage>
        <taxon>Bacteria</taxon>
        <taxon>Pseudomonadati</taxon>
        <taxon>Pseudomonadota</taxon>
        <taxon>Gammaproteobacteria</taxon>
        <taxon>Cardiobacteriales</taxon>
        <taxon>Ignatzschineriaceae</taxon>
        <taxon>Ignatzschineria</taxon>
    </lineage>
</organism>
<reference evidence="10 11" key="1">
    <citation type="submission" date="2022-03" db="EMBL/GenBank/DDBJ databases">
        <title>Ignatzschineria rhizosphaerae HR5S32.</title>
        <authorList>
            <person name="Sun J.Q."/>
            <person name="Feng J.Y."/>
        </authorList>
    </citation>
    <scope>NUCLEOTIDE SEQUENCE [LARGE SCALE GENOMIC DNA]</scope>
    <source>
        <strain evidence="10 11">HR5S32</strain>
    </source>
</reference>
<evidence type="ECO:0000256" key="6">
    <source>
        <dbReference type="ARBA" id="ARBA00022989"/>
    </source>
</evidence>
<evidence type="ECO:0000256" key="3">
    <source>
        <dbReference type="ARBA" id="ARBA00022475"/>
    </source>
</evidence>
<dbReference type="CDD" id="cd06582">
    <property type="entry name" value="TM_PBP1_LivH_like"/>
    <property type="match status" value="1"/>
</dbReference>
<evidence type="ECO:0000256" key="1">
    <source>
        <dbReference type="ARBA" id="ARBA00004429"/>
    </source>
</evidence>